<feature type="active site" description="Proton donor/acceptor" evidence="7">
    <location>
        <position position="99"/>
    </location>
</feature>
<dbReference type="InterPro" id="IPR002915">
    <property type="entry name" value="DeoC/FbaB/LacD_aldolase"/>
</dbReference>
<evidence type="ECO:0000256" key="2">
    <source>
        <dbReference type="ARBA" id="ARBA00022490"/>
    </source>
</evidence>
<comment type="similarity">
    <text evidence="1 7">Belongs to the DeoC/FbaB aldolase family. DeoC type 1 subfamily.</text>
</comment>
<evidence type="ECO:0000256" key="5">
    <source>
        <dbReference type="ARBA" id="ARBA00048791"/>
    </source>
</evidence>
<keyword evidence="9" id="KW-1185">Reference proteome</keyword>
<protein>
    <recommendedName>
        <fullName evidence="7">Deoxyribose-phosphate aldolase</fullName>
        <shortName evidence="7">DERA</shortName>
        <ecNumber evidence="7">4.1.2.4</ecNumber>
    </recommendedName>
    <alternativeName>
        <fullName evidence="7">2-deoxy-D-ribose 5-phosphate aldolase</fullName>
    </alternativeName>
    <alternativeName>
        <fullName evidence="7">Phosphodeoxyriboaldolase</fullName>
        <shortName evidence="7">Deoxyriboaldolase</shortName>
    </alternativeName>
</protein>
<dbReference type="PANTHER" id="PTHR10889:SF1">
    <property type="entry name" value="DEOXYRIBOSE-PHOSPHATE ALDOLASE"/>
    <property type="match status" value="1"/>
</dbReference>
<dbReference type="FunFam" id="3.20.20.70:FF:000044">
    <property type="entry name" value="Deoxyribose-phosphate aldolase"/>
    <property type="match status" value="1"/>
</dbReference>
<dbReference type="SMART" id="SM01133">
    <property type="entry name" value="DeoC"/>
    <property type="match status" value="1"/>
</dbReference>
<organism evidence="8 9">
    <name type="scientific">Arthrobacter terrae</name>
    <dbReference type="NCBI Taxonomy" id="2935737"/>
    <lineage>
        <taxon>Bacteria</taxon>
        <taxon>Bacillati</taxon>
        <taxon>Actinomycetota</taxon>
        <taxon>Actinomycetes</taxon>
        <taxon>Micrococcales</taxon>
        <taxon>Micrococcaceae</taxon>
        <taxon>Arthrobacter</taxon>
    </lineage>
</organism>
<dbReference type="EMBL" id="JADNYM010000003">
    <property type="protein sequence ID" value="MBG0738359.1"/>
    <property type="molecule type" value="Genomic_DNA"/>
</dbReference>
<evidence type="ECO:0000256" key="3">
    <source>
        <dbReference type="ARBA" id="ARBA00023239"/>
    </source>
</evidence>
<dbReference type="PANTHER" id="PTHR10889">
    <property type="entry name" value="DEOXYRIBOSE-PHOSPHATE ALDOLASE"/>
    <property type="match status" value="1"/>
</dbReference>
<keyword evidence="3 7" id="KW-0456">Lyase</keyword>
<keyword evidence="2 7" id="KW-0963">Cytoplasm</keyword>
<accession>A0A931G6I9</accession>
<dbReference type="GO" id="GO:0009264">
    <property type="term" value="P:deoxyribonucleotide catabolic process"/>
    <property type="evidence" value="ECO:0007669"/>
    <property type="project" value="UniProtKB-UniRule"/>
</dbReference>
<evidence type="ECO:0000313" key="8">
    <source>
        <dbReference type="EMBL" id="MBG0738359.1"/>
    </source>
</evidence>
<comment type="subcellular location">
    <subcellularLocation>
        <location evidence="7">Cytoplasm</location>
    </subcellularLocation>
</comment>
<dbReference type="GO" id="GO:0005737">
    <property type="term" value="C:cytoplasm"/>
    <property type="evidence" value="ECO:0007669"/>
    <property type="project" value="UniProtKB-SubCell"/>
</dbReference>
<evidence type="ECO:0000256" key="7">
    <source>
        <dbReference type="HAMAP-Rule" id="MF_00114"/>
    </source>
</evidence>
<dbReference type="HAMAP" id="MF_00114">
    <property type="entry name" value="DeoC_type1"/>
    <property type="match status" value="1"/>
</dbReference>
<keyword evidence="4 7" id="KW-0704">Schiff base</keyword>
<dbReference type="EC" id="4.1.2.4" evidence="7"/>
<comment type="function">
    <text evidence="6 7">Catalyzes a reversible aldol reaction between acetaldehyde and D-glyceraldehyde 3-phosphate to generate 2-deoxy-D-ribose 5-phosphate.</text>
</comment>
<proteinExistence type="inferred from homology"/>
<dbReference type="InterPro" id="IPR013785">
    <property type="entry name" value="Aldolase_TIM"/>
</dbReference>
<dbReference type="GO" id="GO:0004139">
    <property type="term" value="F:deoxyribose-phosphate aldolase activity"/>
    <property type="evidence" value="ECO:0007669"/>
    <property type="project" value="UniProtKB-UniRule"/>
</dbReference>
<reference evidence="8 9" key="1">
    <citation type="submission" date="2020-11" db="EMBL/GenBank/DDBJ databases">
        <title>Arthrobacter antarcticus sp. nov., isolated from Antarctic Soil.</title>
        <authorList>
            <person name="Li J."/>
        </authorList>
    </citation>
    <scope>NUCLEOTIDE SEQUENCE [LARGE SCALE GENOMIC DNA]</scope>
    <source>
        <strain evidence="8 9">Z1-20</strain>
    </source>
</reference>
<dbReference type="GO" id="GO:0006018">
    <property type="term" value="P:2-deoxyribose 1-phosphate catabolic process"/>
    <property type="evidence" value="ECO:0007669"/>
    <property type="project" value="UniProtKB-UniRule"/>
</dbReference>
<evidence type="ECO:0000256" key="4">
    <source>
        <dbReference type="ARBA" id="ARBA00023270"/>
    </source>
</evidence>
<evidence type="ECO:0000313" key="9">
    <source>
        <dbReference type="Proteomes" id="UP000655366"/>
    </source>
</evidence>
<dbReference type="NCBIfam" id="TIGR00126">
    <property type="entry name" value="deoC"/>
    <property type="match status" value="1"/>
</dbReference>
<dbReference type="Pfam" id="PF01791">
    <property type="entry name" value="DeoC"/>
    <property type="match status" value="1"/>
</dbReference>
<dbReference type="AlphaFoldDB" id="A0A931G6I9"/>
<sequence length="245" mass="25241">MPGTSASTPRPELARYIDHTLLKPDASEADVLRICAEAVAHNFKSVCVNPIWVKTVHNALKGSGVLTCSVIGFPLGATPTDVKTYEARGAVLDGADEIDMVINIAAARALDRGALVEDISAVAEEVHIGDSILKVIIETFLLTDDEKRLACEAAVEAGADFVKTSTGFNGGGATVQDVSLMRAAVGPGLGVKASGGIRTLADARAMIDAGATRIGASAGIAIIREETDGTAADPVTDDSHRAGSY</sequence>
<dbReference type="InterPro" id="IPR011343">
    <property type="entry name" value="DeoC"/>
</dbReference>
<dbReference type="CDD" id="cd00959">
    <property type="entry name" value="DeoC"/>
    <property type="match status" value="1"/>
</dbReference>
<dbReference type="InterPro" id="IPR028581">
    <property type="entry name" value="DeoC_typeI"/>
</dbReference>
<evidence type="ECO:0000256" key="6">
    <source>
        <dbReference type="ARBA" id="ARBA00056337"/>
    </source>
</evidence>
<comment type="catalytic activity">
    <reaction evidence="5 7">
        <text>2-deoxy-D-ribose 5-phosphate = D-glyceraldehyde 3-phosphate + acetaldehyde</text>
        <dbReference type="Rhea" id="RHEA:12821"/>
        <dbReference type="ChEBI" id="CHEBI:15343"/>
        <dbReference type="ChEBI" id="CHEBI:59776"/>
        <dbReference type="ChEBI" id="CHEBI:62877"/>
        <dbReference type="EC" id="4.1.2.4"/>
    </reaction>
</comment>
<feature type="active site" description="Proton donor/acceptor" evidence="7">
    <location>
        <position position="192"/>
    </location>
</feature>
<comment type="caution">
    <text evidence="8">The sequence shown here is derived from an EMBL/GenBank/DDBJ whole genome shotgun (WGS) entry which is preliminary data.</text>
</comment>
<evidence type="ECO:0000256" key="1">
    <source>
        <dbReference type="ARBA" id="ARBA00010936"/>
    </source>
</evidence>
<feature type="active site" description="Schiff-base intermediate with acetaldehyde" evidence="7">
    <location>
        <position position="163"/>
    </location>
</feature>
<name>A0A931G6I9_9MICC</name>
<dbReference type="SUPFAM" id="SSF51569">
    <property type="entry name" value="Aldolase"/>
    <property type="match status" value="1"/>
</dbReference>
<dbReference type="PIRSF" id="PIRSF001357">
    <property type="entry name" value="DeoC"/>
    <property type="match status" value="1"/>
</dbReference>
<comment type="pathway">
    <text evidence="7">Carbohydrate degradation; 2-deoxy-D-ribose 1-phosphate degradation; D-glyceraldehyde 3-phosphate and acetaldehyde from 2-deoxy-alpha-D-ribose 1-phosphate: step 2/2.</text>
</comment>
<dbReference type="Proteomes" id="UP000655366">
    <property type="component" value="Unassembled WGS sequence"/>
</dbReference>
<gene>
    <name evidence="7 8" type="primary">deoC</name>
    <name evidence="8" type="ORF">IV500_02795</name>
</gene>
<dbReference type="Gene3D" id="3.20.20.70">
    <property type="entry name" value="Aldolase class I"/>
    <property type="match status" value="1"/>
</dbReference>
<dbReference type="GO" id="GO:0016052">
    <property type="term" value="P:carbohydrate catabolic process"/>
    <property type="evidence" value="ECO:0007669"/>
    <property type="project" value="TreeGrafter"/>
</dbReference>